<evidence type="ECO:0000256" key="3">
    <source>
        <dbReference type="ARBA" id="ARBA00006484"/>
    </source>
</evidence>
<keyword evidence="10" id="KW-0753">Steroid metabolism</keyword>
<evidence type="ECO:0000256" key="14">
    <source>
        <dbReference type="RuleBase" id="RU366074"/>
    </source>
</evidence>
<comment type="pathway">
    <text evidence="2 14">Lipid metabolism; fatty acid biosynthesis.</text>
</comment>
<dbReference type="Proteomes" id="UP000823906">
    <property type="component" value="Unassembled WGS sequence"/>
</dbReference>
<feature type="binding site" evidence="13">
    <location>
        <position position="91"/>
    </location>
    <ligand>
        <name>NADP(+)</name>
        <dbReference type="ChEBI" id="CHEBI:58349"/>
    </ligand>
</feature>
<evidence type="ECO:0000256" key="1">
    <source>
        <dbReference type="ARBA" id="ARBA00002607"/>
    </source>
</evidence>
<dbReference type="GO" id="GO:0004316">
    <property type="term" value="F:3-oxoacyl-[acyl-carrier-protein] reductase (NADPH) activity"/>
    <property type="evidence" value="ECO:0007669"/>
    <property type="project" value="UniProtKB-UniRule"/>
</dbReference>
<evidence type="ECO:0000256" key="8">
    <source>
        <dbReference type="ARBA" id="ARBA00023098"/>
    </source>
</evidence>
<evidence type="ECO:0000256" key="4">
    <source>
        <dbReference type="ARBA" id="ARBA00022516"/>
    </source>
</evidence>
<protein>
    <recommendedName>
        <fullName evidence="14">3-oxoacyl-[acyl-carrier-protein] reductase</fullName>
        <ecNumber evidence="14">1.1.1.100</ecNumber>
    </recommendedName>
</protein>
<dbReference type="EMBL" id="DWWN01000016">
    <property type="protein sequence ID" value="HJC44946.1"/>
    <property type="molecule type" value="Genomic_DNA"/>
</dbReference>
<dbReference type="PANTHER" id="PTHR42879:SF2">
    <property type="entry name" value="3-OXOACYL-[ACYL-CARRIER-PROTEIN] REDUCTASE FABG"/>
    <property type="match status" value="1"/>
</dbReference>
<evidence type="ECO:0000256" key="7">
    <source>
        <dbReference type="ARBA" id="ARBA00023002"/>
    </source>
</evidence>
<dbReference type="InterPro" id="IPR011284">
    <property type="entry name" value="3oxo_ACP_reduc"/>
</dbReference>
<comment type="similarity">
    <text evidence="3 14">Belongs to the short-chain dehydrogenases/reductases (SDR) family.</text>
</comment>
<evidence type="ECO:0000256" key="13">
    <source>
        <dbReference type="PIRSR" id="PIRSR611284-2"/>
    </source>
</evidence>
<feature type="binding site" evidence="13">
    <location>
        <begin position="13"/>
        <end position="16"/>
    </location>
    <ligand>
        <name>NADP(+)</name>
        <dbReference type="ChEBI" id="CHEBI:58349"/>
    </ligand>
</feature>
<dbReference type="Gene3D" id="3.40.50.720">
    <property type="entry name" value="NAD(P)-binding Rossmann-like Domain"/>
    <property type="match status" value="1"/>
</dbReference>
<dbReference type="CDD" id="cd05333">
    <property type="entry name" value="BKR_SDR_c"/>
    <property type="match status" value="1"/>
</dbReference>
<feature type="active site" description="Proton acceptor" evidence="12">
    <location>
        <position position="156"/>
    </location>
</feature>
<dbReference type="InterPro" id="IPR020904">
    <property type="entry name" value="Sc_DH/Rdtase_CS"/>
</dbReference>
<comment type="subunit">
    <text evidence="14">Homotetramer.</text>
</comment>
<sequence>MGSMSGKTAVVTGGSRGIGRAICLELARRGANVVFSYAGNTAAAEKTLEELKALGVEARAVQGNVADPAAAKTLIDTAVKELGGIHILVNNAGITRDGLAMAMKEEDFDAVIETNLKGAFLCMKAAIRPMMKARYGRIVNMSSVVALRGNPGQVNYCASKAGLIGMTKSLAKEMGARGITVNAVAPGYISTDMTAALPDAARQAMLSTIPVGRAGNPEDVAAAVAFLASEEAGYITGQVLSVDGGMGM</sequence>
<dbReference type="FunFam" id="3.40.50.720:FF:000037">
    <property type="entry name" value="3-oxoacyl-[acyl-carrier-protein] reductase FabG"/>
    <property type="match status" value="1"/>
</dbReference>
<feature type="domain" description="Ketoreductase" evidence="15">
    <location>
        <begin position="7"/>
        <end position="187"/>
    </location>
</feature>
<accession>A0A9D2P5Z5</accession>
<dbReference type="AlphaFoldDB" id="A0A9D2P5Z5"/>
<evidence type="ECO:0000256" key="10">
    <source>
        <dbReference type="ARBA" id="ARBA00023221"/>
    </source>
</evidence>
<evidence type="ECO:0000313" key="17">
    <source>
        <dbReference type="Proteomes" id="UP000823906"/>
    </source>
</evidence>
<gene>
    <name evidence="16" type="primary">fabG</name>
    <name evidence="16" type="ORF">H9703_02215</name>
</gene>
<dbReference type="NCBIfam" id="TIGR01830">
    <property type="entry name" value="3oxo_ACP_reduc"/>
    <property type="match status" value="1"/>
</dbReference>
<evidence type="ECO:0000313" key="16">
    <source>
        <dbReference type="EMBL" id="HJC44946.1"/>
    </source>
</evidence>
<dbReference type="NCBIfam" id="NF004197">
    <property type="entry name" value="PRK05653.1-1"/>
    <property type="match status" value="1"/>
</dbReference>
<evidence type="ECO:0000256" key="5">
    <source>
        <dbReference type="ARBA" id="ARBA00022832"/>
    </source>
</evidence>
<dbReference type="PANTHER" id="PTHR42879">
    <property type="entry name" value="3-OXOACYL-(ACYL-CARRIER-PROTEIN) REDUCTASE"/>
    <property type="match status" value="1"/>
</dbReference>
<reference evidence="16" key="1">
    <citation type="journal article" date="2021" name="PeerJ">
        <title>Extensive microbial diversity within the chicken gut microbiome revealed by metagenomics and culture.</title>
        <authorList>
            <person name="Gilroy R."/>
            <person name="Ravi A."/>
            <person name="Getino M."/>
            <person name="Pursley I."/>
            <person name="Horton D.L."/>
            <person name="Alikhan N.F."/>
            <person name="Baker D."/>
            <person name="Gharbi K."/>
            <person name="Hall N."/>
            <person name="Watson M."/>
            <person name="Adriaenssens E.M."/>
            <person name="Foster-Nyarko E."/>
            <person name="Jarju S."/>
            <person name="Secka A."/>
            <person name="Antonio M."/>
            <person name="Oren A."/>
            <person name="Chaudhuri R.R."/>
            <person name="La Ragione R."/>
            <person name="Hildebrand F."/>
            <person name="Pallen M.J."/>
        </authorList>
    </citation>
    <scope>NUCLEOTIDE SEQUENCE</scope>
    <source>
        <strain evidence="16">ChiSjej5B23-2810</strain>
    </source>
</reference>
<comment type="catalytic activity">
    <reaction evidence="11 14">
        <text>a (3R)-hydroxyacyl-[ACP] + NADP(+) = a 3-oxoacyl-[ACP] + NADPH + H(+)</text>
        <dbReference type="Rhea" id="RHEA:17397"/>
        <dbReference type="Rhea" id="RHEA-COMP:9916"/>
        <dbReference type="Rhea" id="RHEA-COMP:9945"/>
        <dbReference type="ChEBI" id="CHEBI:15378"/>
        <dbReference type="ChEBI" id="CHEBI:57783"/>
        <dbReference type="ChEBI" id="CHEBI:58349"/>
        <dbReference type="ChEBI" id="CHEBI:78776"/>
        <dbReference type="ChEBI" id="CHEBI:78827"/>
        <dbReference type="EC" id="1.1.1.100"/>
    </reaction>
</comment>
<dbReference type="InterPro" id="IPR036291">
    <property type="entry name" value="NAD(P)-bd_dom_sf"/>
</dbReference>
<evidence type="ECO:0000256" key="11">
    <source>
        <dbReference type="ARBA" id="ARBA00048508"/>
    </source>
</evidence>
<feature type="binding site" evidence="13">
    <location>
        <begin position="64"/>
        <end position="65"/>
    </location>
    <ligand>
        <name>NADP(+)</name>
        <dbReference type="ChEBI" id="CHEBI:58349"/>
    </ligand>
</feature>
<evidence type="ECO:0000256" key="6">
    <source>
        <dbReference type="ARBA" id="ARBA00022857"/>
    </source>
</evidence>
<keyword evidence="6 13" id="KW-0521">NADP</keyword>
<name>A0A9D2P5Z5_9FIRM</name>
<keyword evidence="9 14" id="KW-0275">Fatty acid biosynthesis</keyword>
<feature type="binding site" evidence="13">
    <location>
        <position position="189"/>
    </location>
    <ligand>
        <name>NADP(+)</name>
        <dbReference type="ChEBI" id="CHEBI:58349"/>
    </ligand>
</feature>
<evidence type="ECO:0000256" key="9">
    <source>
        <dbReference type="ARBA" id="ARBA00023160"/>
    </source>
</evidence>
<dbReference type="InterPro" id="IPR050259">
    <property type="entry name" value="SDR"/>
</dbReference>
<dbReference type="Pfam" id="PF13561">
    <property type="entry name" value="adh_short_C2"/>
    <property type="match status" value="1"/>
</dbReference>
<dbReference type="PROSITE" id="PS00061">
    <property type="entry name" value="ADH_SHORT"/>
    <property type="match status" value="1"/>
</dbReference>
<dbReference type="NCBIfam" id="NF009466">
    <property type="entry name" value="PRK12826.1-2"/>
    <property type="match status" value="1"/>
</dbReference>
<dbReference type="GO" id="GO:0006633">
    <property type="term" value="P:fatty acid biosynthetic process"/>
    <property type="evidence" value="ECO:0007669"/>
    <property type="project" value="UniProtKB-KW"/>
</dbReference>
<dbReference type="GO" id="GO:0008202">
    <property type="term" value="P:steroid metabolic process"/>
    <property type="evidence" value="ECO:0007669"/>
    <property type="project" value="UniProtKB-KW"/>
</dbReference>
<dbReference type="PRINTS" id="PR00081">
    <property type="entry name" value="GDHRDH"/>
</dbReference>
<dbReference type="PRINTS" id="PR00080">
    <property type="entry name" value="SDRFAMILY"/>
</dbReference>
<keyword evidence="8 14" id="KW-0443">Lipid metabolism</keyword>
<proteinExistence type="inferred from homology"/>
<dbReference type="NCBIfam" id="NF005559">
    <property type="entry name" value="PRK07231.1"/>
    <property type="match status" value="1"/>
</dbReference>
<dbReference type="InterPro" id="IPR057326">
    <property type="entry name" value="KR_dom"/>
</dbReference>
<keyword evidence="7 14" id="KW-0560">Oxidoreductase</keyword>
<reference evidence="16" key="2">
    <citation type="submission" date="2021-04" db="EMBL/GenBank/DDBJ databases">
        <authorList>
            <person name="Gilroy R."/>
        </authorList>
    </citation>
    <scope>NUCLEOTIDE SEQUENCE</scope>
    <source>
        <strain evidence="16">ChiSjej5B23-2810</strain>
    </source>
</reference>
<dbReference type="GO" id="GO:0051287">
    <property type="term" value="F:NAD binding"/>
    <property type="evidence" value="ECO:0007669"/>
    <property type="project" value="UniProtKB-UniRule"/>
</dbReference>
<evidence type="ECO:0000256" key="2">
    <source>
        <dbReference type="ARBA" id="ARBA00005194"/>
    </source>
</evidence>
<evidence type="ECO:0000259" key="15">
    <source>
        <dbReference type="SMART" id="SM00822"/>
    </source>
</evidence>
<dbReference type="InterPro" id="IPR002347">
    <property type="entry name" value="SDR_fam"/>
</dbReference>
<dbReference type="SUPFAM" id="SSF51735">
    <property type="entry name" value="NAD(P)-binding Rossmann-fold domains"/>
    <property type="match status" value="1"/>
</dbReference>
<dbReference type="EC" id="1.1.1.100" evidence="14"/>
<organism evidence="16 17">
    <name type="scientific">Candidatus Faecalibacterium faecigallinarum</name>
    <dbReference type="NCBI Taxonomy" id="2838577"/>
    <lineage>
        <taxon>Bacteria</taxon>
        <taxon>Bacillati</taxon>
        <taxon>Bacillota</taxon>
        <taxon>Clostridia</taxon>
        <taxon>Eubacteriales</taxon>
        <taxon>Oscillospiraceae</taxon>
        <taxon>Faecalibacterium</taxon>
    </lineage>
</organism>
<dbReference type="SMART" id="SM00822">
    <property type="entry name" value="PKS_KR"/>
    <property type="match status" value="1"/>
</dbReference>
<feature type="binding site" evidence="13">
    <location>
        <begin position="156"/>
        <end position="160"/>
    </location>
    <ligand>
        <name>NADP(+)</name>
        <dbReference type="ChEBI" id="CHEBI:58349"/>
    </ligand>
</feature>
<comment type="function">
    <text evidence="1 14">Catalyzes the NADPH-dependent reduction of beta-ketoacyl-ACP substrates to beta-hydroxyacyl-ACP products, the first reductive step in the elongation cycle of fatty acid biosynthesis.</text>
</comment>
<keyword evidence="4 14" id="KW-0444">Lipid biosynthesis</keyword>
<keyword evidence="5 14" id="KW-0276">Fatty acid metabolism</keyword>
<comment type="caution">
    <text evidence="16">The sequence shown here is derived from an EMBL/GenBank/DDBJ whole genome shotgun (WGS) entry which is preliminary data.</text>
</comment>
<evidence type="ECO:0000256" key="12">
    <source>
        <dbReference type="PIRSR" id="PIRSR611284-1"/>
    </source>
</evidence>